<feature type="transmembrane region" description="Helical" evidence="2">
    <location>
        <begin position="37"/>
        <end position="53"/>
    </location>
</feature>
<reference evidence="4 5" key="1">
    <citation type="submission" date="2024-04" db="EMBL/GenBank/DDBJ databases">
        <title>Limosilactobacillus allomucosae sp. nov., a novel species isolated from wild boar faecal samples as potential probiotics for domestic pigs.</title>
        <authorList>
            <person name="Chen B."/>
        </authorList>
    </citation>
    <scope>NUCLEOTIDE SEQUENCE [LARGE SCALE GENOMIC DNA]</scope>
    <source>
        <strain evidence="4 5">WILCCON 0055</strain>
    </source>
</reference>
<protein>
    <submittedName>
        <fullName evidence="4">CPBP family intramembrane glutamic endopeptidase</fullName>
        <ecNumber evidence="4">3.4.-.-</ecNumber>
    </submittedName>
</protein>
<dbReference type="EMBL" id="JBCNVT010000001">
    <property type="protein sequence ID" value="MEO5286242.1"/>
    <property type="molecule type" value="Genomic_DNA"/>
</dbReference>
<proteinExistence type="inferred from homology"/>
<dbReference type="GO" id="GO:0016787">
    <property type="term" value="F:hydrolase activity"/>
    <property type="evidence" value="ECO:0007669"/>
    <property type="project" value="UniProtKB-KW"/>
</dbReference>
<keyword evidence="2" id="KW-0472">Membrane</keyword>
<keyword evidence="5" id="KW-1185">Reference proteome</keyword>
<feature type="transmembrane region" description="Helical" evidence="2">
    <location>
        <begin position="163"/>
        <end position="182"/>
    </location>
</feature>
<evidence type="ECO:0000256" key="2">
    <source>
        <dbReference type="SAM" id="Phobius"/>
    </source>
</evidence>
<dbReference type="InterPro" id="IPR003675">
    <property type="entry name" value="Rce1/LyrA-like_dom"/>
</dbReference>
<evidence type="ECO:0000259" key="3">
    <source>
        <dbReference type="Pfam" id="PF02517"/>
    </source>
</evidence>
<evidence type="ECO:0000256" key="1">
    <source>
        <dbReference type="ARBA" id="ARBA00009067"/>
    </source>
</evidence>
<feature type="transmembrane region" description="Helical" evidence="2">
    <location>
        <begin position="6"/>
        <end position="25"/>
    </location>
</feature>
<accession>A0ABV0I500</accession>
<dbReference type="EC" id="3.4.-.-" evidence="4"/>
<feature type="transmembrane region" description="Helical" evidence="2">
    <location>
        <begin position="125"/>
        <end position="143"/>
    </location>
</feature>
<gene>
    <name evidence="4" type="ORF">AAVZ08_06505</name>
</gene>
<name>A0ABV0I500_9LACO</name>
<keyword evidence="4" id="KW-0378">Hydrolase</keyword>
<dbReference type="Pfam" id="PF02517">
    <property type="entry name" value="Rce1-like"/>
    <property type="match status" value="1"/>
</dbReference>
<dbReference type="Proteomes" id="UP001456307">
    <property type="component" value="Unassembled WGS sequence"/>
</dbReference>
<keyword evidence="2" id="KW-1133">Transmembrane helix</keyword>
<feature type="domain" description="CAAX prenyl protease 2/Lysostaphin resistance protein A-like" evidence="3">
    <location>
        <begin position="99"/>
        <end position="180"/>
    </location>
</feature>
<comment type="caution">
    <text evidence="4">The sequence shown here is derived from an EMBL/GenBank/DDBJ whole genome shotgun (WGS) entry which is preliminary data.</text>
</comment>
<organism evidence="4 5">
    <name type="scientific">Limosilactobacillus allomucosae</name>
    <dbReference type="NCBI Taxonomy" id="3142938"/>
    <lineage>
        <taxon>Bacteria</taxon>
        <taxon>Bacillati</taxon>
        <taxon>Bacillota</taxon>
        <taxon>Bacilli</taxon>
        <taxon>Lactobacillales</taxon>
        <taxon>Lactobacillaceae</taxon>
        <taxon>Limosilactobacillus</taxon>
    </lineage>
</organism>
<dbReference type="RefSeq" id="WP_347985468.1">
    <property type="nucleotide sequence ID" value="NZ_JBCNVT010000001.1"/>
</dbReference>
<comment type="similarity">
    <text evidence="1">Belongs to the UPF0177 family.</text>
</comment>
<evidence type="ECO:0000313" key="4">
    <source>
        <dbReference type="EMBL" id="MEO5286242.1"/>
    </source>
</evidence>
<feature type="transmembrane region" description="Helical" evidence="2">
    <location>
        <begin position="59"/>
        <end position="75"/>
    </location>
</feature>
<evidence type="ECO:0000313" key="5">
    <source>
        <dbReference type="Proteomes" id="UP001456307"/>
    </source>
</evidence>
<keyword evidence="2" id="KW-0812">Transmembrane</keyword>
<sequence>MKNILWLDYLFFFLSIMPGAGIPYVKKIFKYQTMGRLYLEILFVIQLAYSIIFQRYEVVGIYLCMLGGVIFPIILEKNIVGKSRDLSFIVNTISKYKSIFLFPVLEEINFRWLLFNAGKDVHQTFIDFIIISSLAFGISHYPYLGKKGLVKTFQGTLLSLLFIKYGLLMVILCHLMFNMFVFTDANKRKKNNFY</sequence>